<dbReference type="AlphaFoldDB" id="A0A2H9T371"/>
<gene>
    <name evidence="1" type="ORF">CI610_03397</name>
</gene>
<proteinExistence type="predicted"/>
<sequence>MSSKSSSCNERKSLSFKLTMELAEGVDILLLTAYKVGCALNYM</sequence>
<comment type="caution">
    <text evidence="1">The sequence shown here is derived from an EMBL/GenBank/DDBJ whole genome shotgun (WGS) entry which is preliminary data.</text>
</comment>
<organism evidence="1">
    <name type="scientific">invertebrate metagenome</name>
    <dbReference type="NCBI Taxonomy" id="1711999"/>
    <lineage>
        <taxon>unclassified sequences</taxon>
        <taxon>metagenomes</taxon>
        <taxon>organismal metagenomes</taxon>
    </lineage>
</organism>
<accession>A0A2H9T371</accession>
<reference evidence="1" key="1">
    <citation type="journal article" date="2017" name="Appl. Environ. Microbiol.">
        <title>Molecular characterization of an Endozoicomonas-like organism causing infection in king scallop Pecten maximus L.</title>
        <authorList>
            <person name="Cano I."/>
            <person name="van Aerle R."/>
            <person name="Ross S."/>
            <person name="Verner-Jeffreys D.W."/>
            <person name="Paley R.K."/>
            <person name="Rimmer G."/>
            <person name="Ryder D."/>
            <person name="Hooper P."/>
            <person name="Stone D."/>
            <person name="Feist S.W."/>
        </authorList>
    </citation>
    <scope>NUCLEOTIDE SEQUENCE</scope>
</reference>
<evidence type="ECO:0000313" key="1">
    <source>
        <dbReference type="EMBL" id="PJE77678.1"/>
    </source>
</evidence>
<dbReference type="EMBL" id="NSIT01000433">
    <property type="protein sequence ID" value="PJE77678.1"/>
    <property type="molecule type" value="Genomic_DNA"/>
</dbReference>
<protein>
    <submittedName>
        <fullName evidence="1">Uncharacterized protein</fullName>
    </submittedName>
</protein>
<name>A0A2H9T371_9ZZZZ</name>